<dbReference type="Proteomes" id="UP000326903">
    <property type="component" value="Unassembled WGS sequence"/>
</dbReference>
<dbReference type="Gene3D" id="3.50.30.40">
    <property type="entry name" value="Ribonuclease E inhibitor RraA/RraA-like"/>
    <property type="match status" value="1"/>
</dbReference>
<evidence type="ECO:0000256" key="2">
    <source>
        <dbReference type="ARBA" id="ARBA00016549"/>
    </source>
</evidence>
<evidence type="ECO:0000313" key="6">
    <source>
        <dbReference type="EMBL" id="KAA9034371.1"/>
    </source>
</evidence>
<dbReference type="EMBL" id="VYQF01000016">
    <property type="protein sequence ID" value="KAA9034371.1"/>
    <property type="molecule type" value="Genomic_DNA"/>
</dbReference>
<comment type="caution">
    <text evidence="6">The sequence shown here is derived from an EMBL/GenBank/DDBJ whole genome shotgun (WGS) entry which is preliminary data.</text>
</comment>
<comment type="cofactor">
    <cofactor evidence="5">
        <name>Mg(2+)</name>
        <dbReference type="ChEBI" id="CHEBI:18420"/>
    </cofactor>
</comment>
<accession>A0A5J5IDJ6</accession>
<dbReference type="InterPro" id="IPR036704">
    <property type="entry name" value="RraA/RraA-like_sf"/>
</dbReference>
<evidence type="ECO:0000256" key="1">
    <source>
        <dbReference type="ARBA" id="ARBA00001968"/>
    </source>
</evidence>
<dbReference type="Pfam" id="PF03737">
    <property type="entry name" value="RraA-like"/>
    <property type="match status" value="1"/>
</dbReference>
<evidence type="ECO:0000313" key="7">
    <source>
        <dbReference type="Proteomes" id="UP000326903"/>
    </source>
</evidence>
<feature type="binding site" evidence="5">
    <location>
        <position position="142"/>
    </location>
    <ligand>
        <name>Mg(2+)</name>
        <dbReference type="ChEBI" id="CHEBI:18420"/>
    </ligand>
</feature>
<dbReference type="AlphaFoldDB" id="A0A5J5IDJ6"/>
<keyword evidence="5" id="KW-0460">Magnesium</keyword>
<dbReference type="CDD" id="cd16841">
    <property type="entry name" value="RraA_family"/>
    <property type="match status" value="1"/>
</dbReference>
<dbReference type="GO" id="GO:0046872">
    <property type="term" value="F:metal ion binding"/>
    <property type="evidence" value="ECO:0007669"/>
    <property type="project" value="UniProtKB-KW"/>
</dbReference>
<dbReference type="PANTHER" id="PTHR33254:SF4">
    <property type="entry name" value="4-HYDROXY-4-METHYL-2-OXOGLUTARATE ALDOLASE 3-RELATED"/>
    <property type="match status" value="1"/>
</dbReference>
<dbReference type="SUPFAM" id="SSF89562">
    <property type="entry name" value="RraA-like"/>
    <property type="match status" value="1"/>
</dbReference>
<keyword evidence="5" id="KW-0479">Metal-binding</keyword>
<keyword evidence="7" id="KW-1185">Reference proteome</keyword>
<protein>
    <recommendedName>
        <fullName evidence="2">Putative 4-hydroxy-4-methyl-2-oxoglutarate aldolase</fullName>
    </recommendedName>
    <alternativeName>
        <fullName evidence="3">Regulator of ribonuclease activity homolog</fullName>
    </alternativeName>
    <alternativeName>
        <fullName evidence="4">RraA-like protein</fullName>
    </alternativeName>
</protein>
<feature type="binding site" evidence="5">
    <location>
        <position position="141"/>
    </location>
    <ligand>
        <name>substrate</name>
    </ligand>
</feature>
<feature type="binding site" evidence="5">
    <location>
        <begin position="119"/>
        <end position="122"/>
    </location>
    <ligand>
        <name>substrate</name>
    </ligand>
</feature>
<dbReference type="InterPro" id="IPR005493">
    <property type="entry name" value="RraA/RraA-like"/>
</dbReference>
<gene>
    <name evidence="6" type="ORF">FW778_22660</name>
</gene>
<evidence type="ECO:0000256" key="5">
    <source>
        <dbReference type="PIRSR" id="PIRSR605493-1"/>
    </source>
</evidence>
<sequence length="241" mass="26437">MKKTGGKVKLVRKSLWKTDQELFGIVRKELYTAVVGDVMDKLGLLHQFLPPQIQPLQSNMLLAGRAMTVLEEDISVNQPDKRGQEVKMQFGLMLQALDDLSPGEVYICTGASPSYALWGELMSTRAKMLGAAGAVVNGYSRDYNGIIKLDFPTFSYGNYAQDQAPRGKVVDFRVAIKMGDVLINPGDIVIGDMDGVCIVPVGAVKEVFNLAIEKARGEKIVQIKIQEGMSAKQAFETYGIM</sequence>
<comment type="cofactor">
    <cofactor evidence="1">
        <name>a divalent metal cation</name>
        <dbReference type="ChEBI" id="CHEBI:60240"/>
    </cofactor>
</comment>
<reference evidence="6 7" key="1">
    <citation type="submission" date="2019-09" db="EMBL/GenBank/DDBJ databases">
        <title>Draft genome sequence of Ginsengibacter sp. BR5-29.</title>
        <authorList>
            <person name="Im W.-T."/>
        </authorList>
    </citation>
    <scope>NUCLEOTIDE SEQUENCE [LARGE SCALE GENOMIC DNA]</scope>
    <source>
        <strain evidence="6 7">BR5-29</strain>
    </source>
</reference>
<organism evidence="6 7">
    <name type="scientific">Ginsengibacter hankyongi</name>
    <dbReference type="NCBI Taxonomy" id="2607284"/>
    <lineage>
        <taxon>Bacteria</taxon>
        <taxon>Pseudomonadati</taxon>
        <taxon>Bacteroidota</taxon>
        <taxon>Chitinophagia</taxon>
        <taxon>Chitinophagales</taxon>
        <taxon>Chitinophagaceae</taxon>
        <taxon>Ginsengibacter</taxon>
    </lineage>
</organism>
<name>A0A5J5IDJ6_9BACT</name>
<proteinExistence type="predicted"/>
<dbReference type="RefSeq" id="WP_150417209.1">
    <property type="nucleotide sequence ID" value="NZ_VYQF01000016.1"/>
</dbReference>
<evidence type="ECO:0000256" key="4">
    <source>
        <dbReference type="ARBA" id="ARBA00030169"/>
    </source>
</evidence>
<evidence type="ECO:0000256" key="3">
    <source>
        <dbReference type="ARBA" id="ARBA00029596"/>
    </source>
</evidence>
<dbReference type="PANTHER" id="PTHR33254">
    <property type="entry name" value="4-HYDROXY-4-METHYL-2-OXOGLUTARATE ALDOLASE 3-RELATED"/>
    <property type="match status" value="1"/>
</dbReference>